<dbReference type="Proteomes" id="UP000277007">
    <property type="component" value="Unassembled WGS sequence"/>
</dbReference>
<dbReference type="InterPro" id="IPR025904">
    <property type="entry name" value="Tubulin-like"/>
</dbReference>
<protein>
    <recommendedName>
        <fullName evidence="3">Tubulin like</fullName>
    </recommendedName>
</protein>
<sequence length="1521" mass="170613">MAQDDTIGTVRRIPTLLVALGGTGMRTARYALWLATRGGDQGLQAMHEAGEIQVVAVDTDWKANREDVFVEEYVVPTSGAGAGSAGQEHRRLPRVPRVVLVKTEDITRAVQSIRARHRGRLNGHDHDDHDDEIVELNSRWTRRNGLKLEECLSWLPQVDPRAGEEISPGQARYEGAGQWRPLGRVGLFLEARAILDELREGHRRIRNATPLERPVRVHIICSLSGGTGSGMFWDIACLLRHIDPSCTITGSFLLAEPFRGADRAERIEANAYAALKELAVYKNLQQPKPFEVLYPIGPNGLRFRREPNDPSIFDYVYVYQGFAPSQQTAAVGDVNEAAIETSCFRLAQSIMAQMRDDVRARIDEGANNERSDTNAPPGHPERGYVFSSSAVAELEIADSTQLHETLETAYLQTIRERLIGRDRPILQDAELAKALFTPMIDHIKRLASDPTAEEPVDGDSVTILVRGDASRNNKGEVSLSFPMTTSVNSYESVLEATRRAAELRPSTDYQSIARMLDGLNKLEKALDQPEPADITDAKRRDRVMELYRDSTCVDPALREGWNACMLRETWRDGSLPKTDAEPVVAQVDIADFLIDDARTLWHLLQKGIDDAKAALHANAAAITVGAREVIEVWRRQMDSLWQDQPRGTVTITAPGSLVQLRPALGLLRPDHPADRILNDAISKTGHCGPVKSMMKRFASQLRRELVETVAKRTEVRDGLSLAFAGYIVKNRATVKDHLKTLLDAADGHERMMRERADHVLSLGHGRLSHIYPDPDGPFERFEQALGTTLVAALDRLTSEESVKATDAAAERLARLAESVARAQNSPALPLAIDFQANEEQVKLWAALLRALSPALTTDAAHSSERFVTRLARLLETHFHPEWNVEDARDEQRFKKRLARMRVVFTAFIRYWAEQEEFVLARLGGEDGMRETLANCRSRVFGKGSVAPSIQQDKLVIGKPLVVDGSAEQRSNTRSRLEQSFRIAAQATMNQAPMFCREPTARPIVYYEQLYRSGAEIVDIDRYHRSYTAVPEEQRALHHITSDAAALPDLMEGNNQAQPRRAAWTCTDSNHEDIQIPWTEEICPSCMAEYEQGIRPLHLVSRRNAKETPLPCPGCDPQHPLMIPASMTRFLFNGVRPSELATFELQAERLELDIRCKHTAGSRHLIFPSIEVMEAGKRRWLHVYREGGHFISTRDGSHIEHSCFHCGFPITDRQLEAIRDGRKVTCPRCQRALRECHYCSHRDHALFQPLAVDHGPDRCPRCSNLMHRHPRDFDLAPKDGLSMPGFCRNIFGCPAGGTPWSTAAEIHRATIADHSGEVCDSCHDHHDPALLLPWDDLREHVERCPICLTLIGLPRSGGVHRLAPDELVSHLLHHVEDDPSRHCVLCGTEPGAVVQWMLHTNYFDRAASAIPKATLDELEHRYSGRFVMPALDAGIGIEFLELMNSYDDDRKLFEAARAIPGIIGPKRRFSDLETEMRRLFTGRSLTPRVVARRLAQLTHIEDDVRARQEGRSGQLVKRIHTV</sequence>
<dbReference type="EMBL" id="RXMA01000021">
    <property type="protein sequence ID" value="RTR17069.1"/>
    <property type="molecule type" value="Genomic_DNA"/>
</dbReference>
<keyword evidence="2" id="KW-1185">Reference proteome</keyword>
<evidence type="ECO:0000313" key="1">
    <source>
        <dbReference type="EMBL" id="RTR17069.1"/>
    </source>
</evidence>
<accession>A0A431VDJ0</accession>
<evidence type="ECO:0008006" key="3">
    <source>
        <dbReference type="Google" id="ProtNLM"/>
    </source>
</evidence>
<reference evidence="1 2" key="1">
    <citation type="submission" date="2018-12" db="EMBL/GenBank/DDBJ databases">
        <authorList>
            <person name="Yang Y."/>
        </authorList>
    </citation>
    <scope>NUCLEOTIDE SEQUENCE [LARGE SCALE GENOMIC DNA]</scope>
    <source>
        <strain evidence="1 2">L-25-5w-1</strain>
    </source>
</reference>
<dbReference type="InterPro" id="IPR036525">
    <property type="entry name" value="Tubulin/FtsZ_GTPase_sf"/>
</dbReference>
<dbReference type="OrthoDB" id="3400278at2"/>
<proteinExistence type="predicted"/>
<dbReference type="Pfam" id="PF13809">
    <property type="entry name" value="Tubulin_2"/>
    <property type="match status" value="1"/>
</dbReference>
<evidence type="ECO:0000313" key="2">
    <source>
        <dbReference type="Proteomes" id="UP000277007"/>
    </source>
</evidence>
<name>A0A431VDJ0_9PROT</name>
<dbReference type="RefSeq" id="WP_126618428.1">
    <property type="nucleotide sequence ID" value="NZ_JBHUCY010000019.1"/>
</dbReference>
<dbReference type="Gene3D" id="3.40.50.1440">
    <property type="entry name" value="Tubulin/FtsZ, GTPase domain"/>
    <property type="match status" value="1"/>
</dbReference>
<dbReference type="SUPFAM" id="SSF52490">
    <property type="entry name" value="Tubulin nucleotide-binding domain-like"/>
    <property type="match status" value="1"/>
</dbReference>
<gene>
    <name evidence="1" type="ORF">EJ903_19080</name>
</gene>
<organism evidence="1 2">
    <name type="scientific">Azospirillum griseum</name>
    <dbReference type="NCBI Taxonomy" id="2496639"/>
    <lineage>
        <taxon>Bacteria</taxon>
        <taxon>Pseudomonadati</taxon>
        <taxon>Pseudomonadota</taxon>
        <taxon>Alphaproteobacteria</taxon>
        <taxon>Rhodospirillales</taxon>
        <taxon>Azospirillaceae</taxon>
        <taxon>Azospirillum</taxon>
    </lineage>
</organism>
<comment type="caution">
    <text evidence="1">The sequence shown here is derived from an EMBL/GenBank/DDBJ whole genome shotgun (WGS) entry which is preliminary data.</text>
</comment>